<dbReference type="InterPro" id="IPR036188">
    <property type="entry name" value="FAD/NAD-bd_sf"/>
</dbReference>
<dbReference type="EMBL" id="NPIC01000006">
    <property type="protein sequence ID" value="RDL35001.1"/>
    <property type="molecule type" value="Genomic_DNA"/>
</dbReference>
<dbReference type="Proteomes" id="UP000254866">
    <property type="component" value="Unassembled WGS sequence"/>
</dbReference>
<feature type="binding site" evidence="7">
    <location>
        <begin position="35"/>
        <end position="36"/>
    </location>
    <ligand>
        <name>FAD</name>
        <dbReference type="ChEBI" id="CHEBI:57692"/>
    </ligand>
</feature>
<dbReference type="SUPFAM" id="SSF54373">
    <property type="entry name" value="FAD-linked reductases, C-terminal domain"/>
    <property type="match status" value="1"/>
</dbReference>
<keyword evidence="3 8" id="KW-0285">Flavoprotein</keyword>
<comment type="cofactor">
    <cofactor evidence="1 7">
        <name>FAD</name>
        <dbReference type="ChEBI" id="CHEBI:57692"/>
    </cofactor>
</comment>
<dbReference type="InterPro" id="IPR027424">
    <property type="entry name" value="Glucose_Oxidase_domain_2"/>
</dbReference>
<evidence type="ECO:0000259" key="10">
    <source>
        <dbReference type="PROSITE" id="PS00623"/>
    </source>
</evidence>
<dbReference type="SUPFAM" id="SSF51905">
    <property type="entry name" value="FAD/NAD(P)-binding domain"/>
    <property type="match status" value="1"/>
</dbReference>
<dbReference type="OrthoDB" id="269227at2759"/>
<dbReference type="InterPro" id="IPR000172">
    <property type="entry name" value="GMC_OxRdtase_N"/>
</dbReference>
<dbReference type="PIRSF" id="PIRSF000137">
    <property type="entry name" value="Alcohol_oxidase"/>
    <property type="match status" value="1"/>
</dbReference>
<dbReference type="PANTHER" id="PTHR11552:SF201">
    <property type="entry name" value="GLUCOSE-METHANOL-CHOLINE OXIDOREDUCTASE N-TERMINAL DOMAIN-CONTAINING PROTEIN"/>
    <property type="match status" value="1"/>
</dbReference>
<dbReference type="PROSITE" id="PS00624">
    <property type="entry name" value="GMC_OXRED_2"/>
    <property type="match status" value="1"/>
</dbReference>
<dbReference type="Pfam" id="PF00732">
    <property type="entry name" value="GMC_oxred_N"/>
    <property type="match status" value="1"/>
</dbReference>
<evidence type="ECO:0000259" key="11">
    <source>
        <dbReference type="PROSITE" id="PS00624"/>
    </source>
</evidence>
<dbReference type="AlphaFoldDB" id="A0A370TI14"/>
<sequence length="590" mass="63859">MLPWSPHPSLLALSLFASSQASILSFDYIIIGGGTSGLVVASRLSEVSHINVAVIEAGDSVFSNPNVTDLNKFTAALGTEIDWQYESTEQKYAGRGKIAYHGGKALGGTSTINGMTYIRAEKAQIDSWGIIGNRGWNWESLLPYYEKSEQFVVPTVAQTEAGASYVPSDHGEKGLLKVGYSYGLLNGSFVDEVEASWSTLGISHNPDSNGGHVRGFTVWQSTLDREANVREDAARAYYYPFQSRPNLHVFLKTTANKIIWKDSTEIIADGVEITSANGTVSMLKAKKEVIVSAGSLRSPAILELSGIGNPGILSKYGIPLKVPLPGVGENLQDQPNTAITLQAQRAFNGTMAYATFGSLADIRINLPSSSSLKLWASTVSAAINSSLPATSLYQLFQIQYALLSRGVPDAETIIGTTMNFGLGPSGVVGSAFWLLMPFSRGSVHIASTDPKLYPDINPNFFLVDFDLEVQIAIAKWTREFWDTDHMRGMVTELSPGFEALPRNATDEEWGDWVKGSFSSNSHPLGTASMMSRELGGVVDSRLKVYGTKNIRVVDASVMPFQVSGHLTSTLYAMAEKAADLIKEDLLNVKL</sequence>
<evidence type="ECO:0000256" key="2">
    <source>
        <dbReference type="ARBA" id="ARBA00010790"/>
    </source>
</evidence>
<reference evidence="12 13" key="1">
    <citation type="journal article" date="2018" name="IMA Fungus">
        <title>IMA Genome-F 9: Draft genome sequence of Annulohypoxylon stygium, Aspergillus mulundensis, Berkeleyomyces basicola (syn. Thielaviopsis basicola), Ceratocystis smalleyi, two Cercospora beticola strains, Coleophoma cylindrospora, Fusarium fracticaudum, Phialophora cf. hyalina, and Morchella septimelata.</title>
        <authorList>
            <person name="Wingfield B.D."/>
            <person name="Bills G.F."/>
            <person name="Dong Y."/>
            <person name="Huang W."/>
            <person name="Nel W.J."/>
            <person name="Swalarsk-Parry B.S."/>
            <person name="Vaghefi N."/>
            <person name="Wilken P.M."/>
            <person name="An Z."/>
            <person name="de Beer Z.W."/>
            <person name="De Vos L."/>
            <person name="Chen L."/>
            <person name="Duong T.A."/>
            <person name="Gao Y."/>
            <person name="Hammerbacher A."/>
            <person name="Kikkert J.R."/>
            <person name="Li Y."/>
            <person name="Li H."/>
            <person name="Li K."/>
            <person name="Li Q."/>
            <person name="Liu X."/>
            <person name="Ma X."/>
            <person name="Naidoo K."/>
            <person name="Pethybridge S.J."/>
            <person name="Sun J."/>
            <person name="Steenkamp E.T."/>
            <person name="van der Nest M.A."/>
            <person name="van Wyk S."/>
            <person name="Wingfield M.J."/>
            <person name="Xiong C."/>
            <person name="Yue Q."/>
            <person name="Zhang X."/>
        </authorList>
    </citation>
    <scope>NUCLEOTIDE SEQUENCE [LARGE SCALE GENOMIC DNA]</scope>
    <source>
        <strain evidence="12 13">BP 5553</strain>
    </source>
</reference>
<feature type="domain" description="Glucose-methanol-choline oxidoreductase N-terminal" evidence="11">
    <location>
        <begin position="294"/>
        <end position="308"/>
    </location>
</feature>
<dbReference type="GeneID" id="43599781"/>
<evidence type="ECO:0000313" key="13">
    <source>
        <dbReference type="Proteomes" id="UP000254866"/>
    </source>
</evidence>
<feature type="binding site" evidence="7">
    <location>
        <position position="109"/>
    </location>
    <ligand>
        <name>FAD</name>
        <dbReference type="ChEBI" id="CHEBI:57692"/>
    </ligand>
</feature>
<dbReference type="Gene3D" id="3.50.50.60">
    <property type="entry name" value="FAD/NAD(P)-binding domain"/>
    <property type="match status" value="1"/>
</dbReference>
<dbReference type="InterPro" id="IPR012132">
    <property type="entry name" value="GMC_OxRdtase"/>
</dbReference>
<dbReference type="PROSITE" id="PS00623">
    <property type="entry name" value="GMC_OXRED_1"/>
    <property type="match status" value="1"/>
</dbReference>
<gene>
    <name evidence="12" type="ORF">BP5553_06932</name>
</gene>
<dbReference type="GO" id="GO:0016614">
    <property type="term" value="F:oxidoreductase activity, acting on CH-OH group of donors"/>
    <property type="evidence" value="ECO:0007669"/>
    <property type="project" value="InterPro"/>
</dbReference>
<feature type="domain" description="Glucose-methanol-choline oxidoreductase N-terminal" evidence="10">
    <location>
        <begin position="103"/>
        <end position="126"/>
    </location>
</feature>
<dbReference type="Gene3D" id="4.10.450.10">
    <property type="entry name" value="Glucose Oxidase, domain 2"/>
    <property type="match status" value="1"/>
</dbReference>
<dbReference type="RefSeq" id="XP_031867824.1">
    <property type="nucleotide sequence ID" value="XM_032015555.1"/>
</dbReference>
<keyword evidence="13" id="KW-1185">Reference proteome</keyword>
<protein>
    <recommendedName>
        <fullName evidence="10 11">Glucose-methanol-choline oxidoreductase N-terminal domain-containing protein</fullName>
    </recommendedName>
</protein>
<dbReference type="STRING" id="2656787.A0A370TI14"/>
<evidence type="ECO:0000313" key="12">
    <source>
        <dbReference type="EMBL" id="RDL35001.1"/>
    </source>
</evidence>
<dbReference type="PANTHER" id="PTHR11552">
    <property type="entry name" value="GLUCOSE-METHANOL-CHOLINE GMC OXIDOREDUCTASE"/>
    <property type="match status" value="1"/>
</dbReference>
<dbReference type="InterPro" id="IPR007867">
    <property type="entry name" value="GMC_OxRtase_C"/>
</dbReference>
<evidence type="ECO:0000256" key="1">
    <source>
        <dbReference type="ARBA" id="ARBA00001974"/>
    </source>
</evidence>
<feature type="signal peptide" evidence="9">
    <location>
        <begin position="1"/>
        <end position="21"/>
    </location>
</feature>
<evidence type="ECO:0000256" key="5">
    <source>
        <dbReference type="ARBA" id="ARBA00023002"/>
    </source>
</evidence>
<evidence type="ECO:0000256" key="7">
    <source>
        <dbReference type="PIRSR" id="PIRSR000137-2"/>
    </source>
</evidence>
<keyword evidence="5" id="KW-0560">Oxidoreductase</keyword>
<evidence type="ECO:0000256" key="4">
    <source>
        <dbReference type="ARBA" id="ARBA00022827"/>
    </source>
</evidence>
<proteinExistence type="inferred from homology"/>
<name>A0A370TI14_9HELO</name>
<comment type="caution">
    <text evidence="12">The sequence shown here is derived from an EMBL/GenBank/DDBJ whole genome shotgun (WGS) entry which is preliminary data.</text>
</comment>
<organism evidence="12 13">
    <name type="scientific">Venustampulla echinocandica</name>
    <dbReference type="NCBI Taxonomy" id="2656787"/>
    <lineage>
        <taxon>Eukaryota</taxon>
        <taxon>Fungi</taxon>
        <taxon>Dikarya</taxon>
        <taxon>Ascomycota</taxon>
        <taxon>Pezizomycotina</taxon>
        <taxon>Leotiomycetes</taxon>
        <taxon>Helotiales</taxon>
        <taxon>Pleuroascaceae</taxon>
        <taxon>Venustampulla</taxon>
    </lineage>
</organism>
<accession>A0A370TI14</accession>
<comment type="similarity">
    <text evidence="2 8">Belongs to the GMC oxidoreductase family.</text>
</comment>
<feature type="active site" description="Proton acceptor" evidence="6">
    <location>
        <position position="565"/>
    </location>
</feature>
<feature type="chain" id="PRO_5016876438" description="Glucose-methanol-choline oxidoreductase N-terminal domain-containing protein" evidence="9">
    <location>
        <begin position="22"/>
        <end position="590"/>
    </location>
</feature>
<keyword evidence="9" id="KW-0732">Signal</keyword>
<dbReference type="Pfam" id="PF05199">
    <property type="entry name" value="GMC_oxred_C"/>
    <property type="match status" value="1"/>
</dbReference>
<evidence type="ECO:0000256" key="8">
    <source>
        <dbReference type="RuleBase" id="RU003968"/>
    </source>
</evidence>
<dbReference type="GO" id="GO:0050660">
    <property type="term" value="F:flavin adenine dinucleotide binding"/>
    <property type="evidence" value="ECO:0007669"/>
    <property type="project" value="InterPro"/>
</dbReference>
<keyword evidence="4 7" id="KW-0274">FAD</keyword>
<evidence type="ECO:0000256" key="6">
    <source>
        <dbReference type="PIRSR" id="PIRSR000137-1"/>
    </source>
</evidence>
<feature type="active site" description="Proton donor" evidence="6">
    <location>
        <position position="522"/>
    </location>
</feature>
<evidence type="ECO:0000256" key="3">
    <source>
        <dbReference type="ARBA" id="ARBA00022630"/>
    </source>
</evidence>
<dbReference type="Gene3D" id="3.30.560.10">
    <property type="entry name" value="Glucose Oxidase, domain 3"/>
    <property type="match status" value="1"/>
</dbReference>
<evidence type="ECO:0000256" key="9">
    <source>
        <dbReference type="SAM" id="SignalP"/>
    </source>
</evidence>